<evidence type="ECO:0000256" key="4">
    <source>
        <dbReference type="ARBA" id="ARBA00022842"/>
    </source>
</evidence>
<dbReference type="InterPro" id="IPR051400">
    <property type="entry name" value="HAD-like_hydrolase"/>
</dbReference>
<dbReference type="NCBIfam" id="TIGR01662">
    <property type="entry name" value="HAD-SF-IIIA"/>
    <property type="match status" value="1"/>
</dbReference>
<gene>
    <name evidence="5" type="ORF">H9632_12785</name>
</gene>
<dbReference type="SUPFAM" id="SSF56784">
    <property type="entry name" value="HAD-like"/>
    <property type="match status" value="1"/>
</dbReference>
<dbReference type="InterPro" id="IPR041492">
    <property type="entry name" value="HAD_2"/>
</dbReference>
<comment type="cofactor">
    <cofactor evidence="1">
        <name>Mg(2+)</name>
        <dbReference type="ChEBI" id="CHEBI:18420"/>
    </cofactor>
</comment>
<dbReference type="Proteomes" id="UP000600565">
    <property type="component" value="Unassembled WGS sequence"/>
</dbReference>
<protein>
    <submittedName>
        <fullName evidence="5">HAD family hydrolase</fullName>
    </submittedName>
</protein>
<organism evidence="5 6">
    <name type="scientific">Solibacillus merdavium</name>
    <dbReference type="NCBI Taxonomy" id="2762218"/>
    <lineage>
        <taxon>Bacteria</taxon>
        <taxon>Bacillati</taxon>
        <taxon>Bacillota</taxon>
        <taxon>Bacilli</taxon>
        <taxon>Bacillales</taxon>
        <taxon>Caryophanaceae</taxon>
        <taxon>Solibacillus</taxon>
    </lineage>
</organism>
<dbReference type="Gene3D" id="3.40.50.1000">
    <property type="entry name" value="HAD superfamily/HAD-like"/>
    <property type="match status" value="1"/>
</dbReference>
<reference evidence="5 6" key="1">
    <citation type="submission" date="2020-08" db="EMBL/GenBank/DDBJ databases">
        <title>A Genomic Blueprint of the Chicken Gut Microbiome.</title>
        <authorList>
            <person name="Gilroy R."/>
            <person name="Ravi A."/>
            <person name="Getino M."/>
            <person name="Pursley I."/>
            <person name="Horton D.L."/>
            <person name="Alikhan N.-F."/>
            <person name="Baker D."/>
            <person name="Gharbi K."/>
            <person name="Hall N."/>
            <person name="Watson M."/>
            <person name="Adriaenssens E.M."/>
            <person name="Foster-Nyarko E."/>
            <person name="Jarju S."/>
            <person name="Secka A."/>
            <person name="Antonio M."/>
            <person name="Oren A."/>
            <person name="Chaudhuri R."/>
            <person name="La Ragione R.M."/>
            <person name="Hildebrand F."/>
            <person name="Pallen M.J."/>
        </authorList>
    </citation>
    <scope>NUCLEOTIDE SEQUENCE [LARGE SCALE GENOMIC DNA]</scope>
    <source>
        <strain evidence="5 6">Sa1YVA6</strain>
    </source>
</reference>
<keyword evidence="6" id="KW-1185">Reference proteome</keyword>
<dbReference type="InterPro" id="IPR036412">
    <property type="entry name" value="HAD-like_sf"/>
</dbReference>
<dbReference type="PANTHER" id="PTHR46470:SF2">
    <property type="entry name" value="GLYCERALDEHYDE 3-PHOSPHATE PHOSPHATASE"/>
    <property type="match status" value="1"/>
</dbReference>
<comment type="caution">
    <text evidence="5">The sequence shown here is derived from an EMBL/GenBank/DDBJ whole genome shotgun (WGS) entry which is preliminary data.</text>
</comment>
<dbReference type="NCBIfam" id="TIGR01509">
    <property type="entry name" value="HAD-SF-IA-v3"/>
    <property type="match status" value="1"/>
</dbReference>
<evidence type="ECO:0000313" key="5">
    <source>
        <dbReference type="EMBL" id="MBD8033939.1"/>
    </source>
</evidence>
<dbReference type="SFLD" id="SFLDG01129">
    <property type="entry name" value="C1.5:_HAD__Beta-PGM__Phosphata"/>
    <property type="match status" value="1"/>
</dbReference>
<dbReference type="SFLD" id="SFLDS00003">
    <property type="entry name" value="Haloacid_Dehalogenase"/>
    <property type="match status" value="1"/>
</dbReference>
<dbReference type="Gene3D" id="1.10.150.520">
    <property type="match status" value="1"/>
</dbReference>
<name>A0ABR8XPW6_9BACL</name>
<keyword evidence="4" id="KW-0460">Magnesium</keyword>
<dbReference type="InterPro" id="IPR006549">
    <property type="entry name" value="HAD-SF_hydro_IIIA"/>
</dbReference>
<dbReference type="PANTHER" id="PTHR46470">
    <property type="entry name" value="N-ACYLNEURAMINATE-9-PHOSPHATASE"/>
    <property type="match status" value="1"/>
</dbReference>
<dbReference type="RefSeq" id="WP_191704452.1">
    <property type="nucleotide sequence ID" value="NZ_JACSPW010000012.1"/>
</dbReference>
<dbReference type="EMBL" id="JACSPW010000012">
    <property type="protein sequence ID" value="MBD8033939.1"/>
    <property type="molecule type" value="Genomic_DNA"/>
</dbReference>
<keyword evidence="2" id="KW-0479">Metal-binding</keyword>
<dbReference type="InterPro" id="IPR023214">
    <property type="entry name" value="HAD_sf"/>
</dbReference>
<dbReference type="PROSITE" id="PS01228">
    <property type="entry name" value="COF_1"/>
    <property type="match status" value="1"/>
</dbReference>
<keyword evidence="3 5" id="KW-0378">Hydrolase</keyword>
<accession>A0ABR8XPW6</accession>
<evidence type="ECO:0000256" key="3">
    <source>
        <dbReference type="ARBA" id="ARBA00022801"/>
    </source>
</evidence>
<evidence type="ECO:0000256" key="1">
    <source>
        <dbReference type="ARBA" id="ARBA00001946"/>
    </source>
</evidence>
<proteinExistence type="predicted"/>
<dbReference type="InterPro" id="IPR006439">
    <property type="entry name" value="HAD-SF_hydro_IA"/>
</dbReference>
<evidence type="ECO:0000256" key="2">
    <source>
        <dbReference type="ARBA" id="ARBA00022723"/>
    </source>
</evidence>
<dbReference type="GO" id="GO:0016787">
    <property type="term" value="F:hydrolase activity"/>
    <property type="evidence" value="ECO:0007669"/>
    <property type="project" value="UniProtKB-KW"/>
</dbReference>
<sequence length="226" mass="26346">MVKAVIFDLDGTLLNRDASVKQFIANQYDRFYHQLHSINRLDFLNRFIELEQRGYVWKDKVYQQLVQEFSIEISWEVLLQDYIAHFHSHCIPFAHLYEMLDELKQRNIRLAIITNGFGQFQMDNIHALGIAHYFDAILVSEWEQMKKPQPDIFYKALKQISVQPEESIYVGDHPVNDIEGAQSVGMKTIWKGDPYFGSVTTPYIIDDLDEIIGIVDSINESQSSLL</sequence>
<dbReference type="NCBIfam" id="TIGR01549">
    <property type="entry name" value="HAD-SF-IA-v1"/>
    <property type="match status" value="1"/>
</dbReference>
<dbReference type="SFLD" id="SFLDG01135">
    <property type="entry name" value="C1.5.6:_HAD__Beta-PGM__Phospha"/>
    <property type="match status" value="1"/>
</dbReference>
<evidence type="ECO:0000313" key="6">
    <source>
        <dbReference type="Proteomes" id="UP000600565"/>
    </source>
</evidence>
<dbReference type="PRINTS" id="PR00413">
    <property type="entry name" value="HADHALOGNASE"/>
</dbReference>
<dbReference type="Pfam" id="PF13419">
    <property type="entry name" value="HAD_2"/>
    <property type="match status" value="1"/>
</dbReference>